<dbReference type="EMBL" id="JANAVB010017599">
    <property type="protein sequence ID" value="KAJ6830278.1"/>
    <property type="molecule type" value="Genomic_DNA"/>
</dbReference>
<protein>
    <submittedName>
        <fullName evidence="1">Uncharacterized protein</fullName>
    </submittedName>
</protein>
<dbReference type="AlphaFoldDB" id="A0AAX6GPW2"/>
<proteinExistence type="predicted"/>
<reference evidence="1" key="2">
    <citation type="submission" date="2023-04" db="EMBL/GenBank/DDBJ databases">
        <authorList>
            <person name="Bruccoleri R.E."/>
            <person name="Oakeley E.J."/>
            <person name="Faust A.-M."/>
            <person name="Dessus-Babus S."/>
            <person name="Altorfer M."/>
            <person name="Burckhardt D."/>
            <person name="Oertli M."/>
            <person name="Naumann U."/>
            <person name="Petersen F."/>
            <person name="Wong J."/>
        </authorList>
    </citation>
    <scope>NUCLEOTIDE SEQUENCE</scope>
    <source>
        <strain evidence="1">GSM-AAB239-AS_SAM_17_03QT</strain>
        <tissue evidence="1">Leaf</tissue>
    </source>
</reference>
<evidence type="ECO:0000313" key="1">
    <source>
        <dbReference type="EMBL" id="KAJ6830278.1"/>
    </source>
</evidence>
<accession>A0AAX6GPW2</accession>
<comment type="caution">
    <text evidence="1">The sequence shown here is derived from an EMBL/GenBank/DDBJ whole genome shotgun (WGS) entry which is preliminary data.</text>
</comment>
<name>A0AAX6GPW2_IRIPA</name>
<gene>
    <name evidence="1" type="ORF">M6B38_353530</name>
</gene>
<dbReference type="Proteomes" id="UP001140949">
    <property type="component" value="Unassembled WGS sequence"/>
</dbReference>
<evidence type="ECO:0000313" key="2">
    <source>
        <dbReference type="Proteomes" id="UP001140949"/>
    </source>
</evidence>
<sequence length="76" mass="8225">MAELTQLLTANVHDRRGTAVPRYVTGSSPPRDVATARLYDAWNGPRGWVNDVVVVKMVMAMVTGSGNAPRWTLGEG</sequence>
<keyword evidence="2" id="KW-1185">Reference proteome</keyword>
<organism evidence="1 2">
    <name type="scientific">Iris pallida</name>
    <name type="common">Sweet iris</name>
    <dbReference type="NCBI Taxonomy" id="29817"/>
    <lineage>
        <taxon>Eukaryota</taxon>
        <taxon>Viridiplantae</taxon>
        <taxon>Streptophyta</taxon>
        <taxon>Embryophyta</taxon>
        <taxon>Tracheophyta</taxon>
        <taxon>Spermatophyta</taxon>
        <taxon>Magnoliopsida</taxon>
        <taxon>Liliopsida</taxon>
        <taxon>Asparagales</taxon>
        <taxon>Iridaceae</taxon>
        <taxon>Iridoideae</taxon>
        <taxon>Irideae</taxon>
        <taxon>Iris</taxon>
    </lineage>
</organism>
<reference evidence="1" key="1">
    <citation type="journal article" date="2023" name="GigaByte">
        <title>Genome assembly of the bearded iris, Iris pallida Lam.</title>
        <authorList>
            <person name="Bruccoleri R.E."/>
            <person name="Oakeley E.J."/>
            <person name="Faust A.M.E."/>
            <person name="Altorfer M."/>
            <person name="Dessus-Babus S."/>
            <person name="Burckhardt D."/>
            <person name="Oertli M."/>
            <person name="Naumann U."/>
            <person name="Petersen F."/>
            <person name="Wong J."/>
        </authorList>
    </citation>
    <scope>NUCLEOTIDE SEQUENCE</scope>
    <source>
        <strain evidence="1">GSM-AAB239-AS_SAM_17_03QT</strain>
    </source>
</reference>